<evidence type="ECO:0000256" key="1">
    <source>
        <dbReference type="ARBA" id="ARBA00004651"/>
    </source>
</evidence>
<dbReference type="Pfam" id="PF03631">
    <property type="entry name" value="Virul_fac_BrkB"/>
    <property type="match status" value="1"/>
</dbReference>
<reference evidence="7 8" key="1">
    <citation type="submission" date="2019-11" db="EMBL/GenBank/DDBJ databases">
        <title>Genome sequences of 17 halophilic strains isolated from different environments.</title>
        <authorList>
            <person name="Furrow R.E."/>
        </authorList>
    </citation>
    <scope>NUCLEOTIDE SEQUENCE [LARGE SCALE GENOMIC DNA]</scope>
    <source>
        <strain evidence="7 8">22506_14_FS</strain>
    </source>
</reference>
<feature type="transmembrane region" description="Helical" evidence="6">
    <location>
        <begin position="238"/>
        <end position="265"/>
    </location>
</feature>
<evidence type="ECO:0000256" key="5">
    <source>
        <dbReference type="ARBA" id="ARBA00023136"/>
    </source>
</evidence>
<dbReference type="NCBIfam" id="TIGR00765">
    <property type="entry name" value="yihY_not_rbn"/>
    <property type="match status" value="1"/>
</dbReference>
<dbReference type="Proteomes" id="UP000447833">
    <property type="component" value="Unassembled WGS sequence"/>
</dbReference>
<keyword evidence="5 6" id="KW-0472">Membrane</keyword>
<gene>
    <name evidence="7" type="ORF">GLW07_14840</name>
</gene>
<feature type="transmembrane region" description="Helical" evidence="6">
    <location>
        <begin position="204"/>
        <end position="226"/>
    </location>
</feature>
<keyword evidence="2" id="KW-1003">Cell membrane</keyword>
<evidence type="ECO:0000313" key="8">
    <source>
        <dbReference type="Proteomes" id="UP000447833"/>
    </source>
</evidence>
<dbReference type="EMBL" id="WMEY01000004">
    <property type="protein sequence ID" value="MYL64632.1"/>
    <property type="molecule type" value="Genomic_DNA"/>
</dbReference>
<dbReference type="InterPro" id="IPR017039">
    <property type="entry name" value="Virul_fac_BrkB"/>
</dbReference>
<evidence type="ECO:0000313" key="7">
    <source>
        <dbReference type="EMBL" id="MYL64632.1"/>
    </source>
</evidence>
<keyword evidence="3 6" id="KW-0812">Transmembrane</keyword>
<protein>
    <submittedName>
        <fullName evidence="7">YihY family inner membrane protein</fullName>
    </submittedName>
</protein>
<evidence type="ECO:0000256" key="6">
    <source>
        <dbReference type="SAM" id="Phobius"/>
    </source>
</evidence>
<dbReference type="RefSeq" id="WP_160920054.1">
    <property type="nucleotide sequence ID" value="NZ_WMEY01000004.1"/>
</dbReference>
<feature type="transmembrane region" description="Helical" evidence="6">
    <location>
        <begin position="168"/>
        <end position="192"/>
    </location>
</feature>
<evidence type="ECO:0000256" key="4">
    <source>
        <dbReference type="ARBA" id="ARBA00022989"/>
    </source>
</evidence>
<dbReference type="AlphaFoldDB" id="A0A845F0Z1"/>
<comment type="caution">
    <text evidence="7">The sequence shown here is derived from an EMBL/GenBank/DDBJ whole genome shotgun (WGS) entry which is preliminary data.</text>
</comment>
<feature type="transmembrane region" description="Helical" evidence="6">
    <location>
        <begin position="86"/>
        <end position="105"/>
    </location>
</feature>
<proteinExistence type="predicted"/>
<feature type="transmembrane region" description="Helical" evidence="6">
    <location>
        <begin position="26"/>
        <end position="48"/>
    </location>
</feature>
<keyword evidence="4 6" id="KW-1133">Transmembrane helix</keyword>
<organism evidence="7 8">
    <name type="scientific">Guptibacillus hwajinpoensis</name>
    <dbReference type="NCBI Taxonomy" id="208199"/>
    <lineage>
        <taxon>Bacteria</taxon>
        <taxon>Bacillati</taxon>
        <taxon>Bacillota</taxon>
        <taxon>Bacilli</taxon>
        <taxon>Bacillales</taxon>
        <taxon>Guptibacillaceae</taxon>
        <taxon>Guptibacillus</taxon>
    </lineage>
</organism>
<dbReference type="PIRSF" id="PIRSF035875">
    <property type="entry name" value="RNase_BN"/>
    <property type="match status" value="1"/>
</dbReference>
<accession>A0A845F0Z1</accession>
<evidence type="ECO:0000256" key="2">
    <source>
        <dbReference type="ARBA" id="ARBA00022475"/>
    </source>
</evidence>
<evidence type="ECO:0000256" key="3">
    <source>
        <dbReference type="ARBA" id="ARBA00022692"/>
    </source>
</evidence>
<sequence length="283" mass="30988">MGGLSFVKKLGKEIGEDRVTSLAAELAYYFMLSIFPLLILILSILPYLSIDKQEAVDFLTKYAPGETGSILQDNVLSIISEPQGGLLTLGILGTIWSASNGMMAMMRALNLAYDVEETRSFIKARLLSILLTIGLVLVFIVTLVLPVFGDVIIDAVTSSLNLPSSTEFLFRILRWVVAVAIMACILAALYRFAPNKHFPFKEVIIGALVATLGWQVISLAFAFYVSNFGNYSATYGSLGGVIILMLWFYLTGIILLVGGEVNALLHKNKRKTQVSSEEEQIGF</sequence>
<comment type="subcellular location">
    <subcellularLocation>
        <location evidence="1">Cell membrane</location>
        <topology evidence="1">Multi-pass membrane protein</topology>
    </subcellularLocation>
</comment>
<feature type="transmembrane region" description="Helical" evidence="6">
    <location>
        <begin position="126"/>
        <end position="148"/>
    </location>
</feature>
<name>A0A845F0Z1_9BACL</name>
<dbReference type="PANTHER" id="PTHR30213">
    <property type="entry name" value="INNER MEMBRANE PROTEIN YHJD"/>
    <property type="match status" value="1"/>
</dbReference>
<dbReference type="PANTHER" id="PTHR30213:SF0">
    <property type="entry name" value="UPF0761 MEMBRANE PROTEIN YIHY"/>
    <property type="match status" value="1"/>
</dbReference>
<dbReference type="GO" id="GO:0005886">
    <property type="term" value="C:plasma membrane"/>
    <property type="evidence" value="ECO:0007669"/>
    <property type="project" value="UniProtKB-SubCell"/>
</dbReference>